<dbReference type="Proteomes" id="UP000700596">
    <property type="component" value="Unassembled WGS sequence"/>
</dbReference>
<name>A0A9P9DVZ8_9PLEO</name>
<dbReference type="AlphaFoldDB" id="A0A9P9DVZ8"/>
<protein>
    <submittedName>
        <fullName evidence="3">RNA methyltransferase</fullName>
    </submittedName>
</protein>
<dbReference type="PANTHER" id="PTHR12150">
    <property type="entry name" value="CLASS IV SAM-BINDING METHYLTRANSFERASE-RELATED"/>
    <property type="match status" value="1"/>
</dbReference>
<dbReference type="Pfam" id="PF02598">
    <property type="entry name" value="Methyltrn_RNA_3"/>
    <property type="match status" value="1"/>
</dbReference>
<dbReference type="GO" id="GO:0032259">
    <property type="term" value="P:methylation"/>
    <property type="evidence" value="ECO:0007669"/>
    <property type="project" value="UniProtKB-KW"/>
</dbReference>
<dbReference type="CDD" id="cd18086">
    <property type="entry name" value="HsC9orf114-like"/>
    <property type="match status" value="1"/>
</dbReference>
<accession>A0A9P9DVZ8</accession>
<evidence type="ECO:0000313" key="3">
    <source>
        <dbReference type="EMBL" id="KAH7126760.1"/>
    </source>
</evidence>
<proteinExistence type="inferred from homology"/>
<dbReference type="InterPro" id="IPR003750">
    <property type="entry name" value="Put_MeTrfase-C9orf114-like"/>
</dbReference>
<evidence type="ECO:0000256" key="2">
    <source>
        <dbReference type="SAM" id="MobiDB-lite"/>
    </source>
</evidence>
<dbReference type="OrthoDB" id="361029at2759"/>
<keyword evidence="3" id="KW-0808">Transferase</keyword>
<dbReference type="EMBL" id="JAGMWT010000006">
    <property type="protein sequence ID" value="KAH7126760.1"/>
    <property type="molecule type" value="Genomic_DNA"/>
</dbReference>
<dbReference type="InterPro" id="IPR029028">
    <property type="entry name" value="Alpha/beta_knot_MTases"/>
</dbReference>
<dbReference type="InterPro" id="IPR029026">
    <property type="entry name" value="tRNA_m1G_MTases_N"/>
</dbReference>
<feature type="region of interest" description="Disordered" evidence="2">
    <location>
        <begin position="1"/>
        <end position="60"/>
    </location>
</feature>
<evidence type="ECO:0000313" key="4">
    <source>
        <dbReference type="Proteomes" id="UP000700596"/>
    </source>
</evidence>
<dbReference type="Gene3D" id="3.40.1280.10">
    <property type="match status" value="2"/>
</dbReference>
<feature type="compositionally biased region" description="Basic and acidic residues" evidence="2">
    <location>
        <begin position="38"/>
        <end position="48"/>
    </location>
</feature>
<organism evidence="3 4">
    <name type="scientific">Dendryphion nanum</name>
    <dbReference type="NCBI Taxonomy" id="256645"/>
    <lineage>
        <taxon>Eukaryota</taxon>
        <taxon>Fungi</taxon>
        <taxon>Dikarya</taxon>
        <taxon>Ascomycota</taxon>
        <taxon>Pezizomycotina</taxon>
        <taxon>Dothideomycetes</taxon>
        <taxon>Pleosporomycetidae</taxon>
        <taxon>Pleosporales</taxon>
        <taxon>Torulaceae</taxon>
        <taxon>Dendryphion</taxon>
    </lineage>
</organism>
<evidence type="ECO:0000256" key="1">
    <source>
        <dbReference type="ARBA" id="ARBA00009841"/>
    </source>
</evidence>
<dbReference type="GO" id="GO:0008168">
    <property type="term" value="F:methyltransferase activity"/>
    <property type="evidence" value="ECO:0007669"/>
    <property type="project" value="UniProtKB-KW"/>
</dbReference>
<dbReference type="SUPFAM" id="SSF75217">
    <property type="entry name" value="alpha/beta knot"/>
    <property type="match status" value="2"/>
</dbReference>
<comment type="caution">
    <text evidence="3">The sequence shown here is derived from an EMBL/GenBank/DDBJ whole genome shotgun (WGS) entry which is preliminary data.</text>
</comment>
<reference evidence="3" key="1">
    <citation type="journal article" date="2021" name="Nat. Commun.">
        <title>Genetic determinants of endophytism in the Arabidopsis root mycobiome.</title>
        <authorList>
            <person name="Mesny F."/>
            <person name="Miyauchi S."/>
            <person name="Thiergart T."/>
            <person name="Pickel B."/>
            <person name="Atanasova L."/>
            <person name="Karlsson M."/>
            <person name="Huettel B."/>
            <person name="Barry K.W."/>
            <person name="Haridas S."/>
            <person name="Chen C."/>
            <person name="Bauer D."/>
            <person name="Andreopoulos W."/>
            <person name="Pangilinan J."/>
            <person name="LaButti K."/>
            <person name="Riley R."/>
            <person name="Lipzen A."/>
            <person name="Clum A."/>
            <person name="Drula E."/>
            <person name="Henrissat B."/>
            <person name="Kohler A."/>
            <person name="Grigoriev I.V."/>
            <person name="Martin F.M."/>
            <person name="Hacquard S."/>
        </authorList>
    </citation>
    <scope>NUCLEOTIDE SEQUENCE</scope>
    <source>
        <strain evidence="3">MPI-CAGE-CH-0243</strain>
    </source>
</reference>
<dbReference type="PANTHER" id="PTHR12150:SF13">
    <property type="entry name" value="METHYLTRANSFERASE C9ORF114-RELATED"/>
    <property type="match status" value="1"/>
</dbReference>
<gene>
    <name evidence="3" type="ORF">B0J11DRAFT_505484</name>
</gene>
<comment type="similarity">
    <text evidence="1">Belongs to the class IV-like SAM-binding methyltransferase superfamily.</text>
</comment>
<keyword evidence="4" id="KW-1185">Reference proteome</keyword>
<feature type="compositionally biased region" description="Basic and acidic residues" evidence="2">
    <location>
        <begin position="14"/>
        <end position="26"/>
    </location>
</feature>
<keyword evidence="3" id="KW-0489">Methyltransferase</keyword>
<sequence length="439" mass="49064">MGKEDKQSKKRKLSATDKHQSEDDRTPKRRSSQAVKAPEADETHKENINELDTSRPTAVFQPKKGRDWTLSLAIPGSFLLNTKMFEQKNDLAARIARAAAVFCVDEIVIFDDAPTTFTAKQLEYRKGKMAKSSKSDLLASLPPENDAYTHPDRFLEHIVSFLECPGHLRQHIFPMHPNLSKAATLPTLDLPHHMKAHEWCQYREAVALDPTDIQLPEPTPKHKRKSQSPTTWLDCGFPHPVKVDVEIPPYMRTTLKFSSVSPPPNWPHLNAKQTAELVVEPVSDSAPRQEAGYYWGYTTRRAESISDVFTESPFADGYDYSIGTSERGVSIFDILPRNIPSHSSGHHKDAGGIDKLPAKFKHLIVFFGGVTGLEPAVAADPRLGWSTENKEGLTKESAHQAFDAWVNVLPGQGSRTIRLEEAVFIGLMALREYVVAQDA</sequence>